<organism evidence="1 2">
    <name type="scientific">Pluteus cervinus</name>
    <dbReference type="NCBI Taxonomy" id="181527"/>
    <lineage>
        <taxon>Eukaryota</taxon>
        <taxon>Fungi</taxon>
        <taxon>Dikarya</taxon>
        <taxon>Basidiomycota</taxon>
        <taxon>Agaricomycotina</taxon>
        <taxon>Agaricomycetes</taxon>
        <taxon>Agaricomycetidae</taxon>
        <taxon>Agaricales</taxon>
        <taxon>Pluteineae</taxon>
        <taxon>Pluteaceae</taxon>
        <taxon>Pluteus</taxon>
    </lineage>
</organism>
<accession>A0ACD3A914</accession>
<gene>
    <name evidence="1" type="ORF">BDN72DRAFT_849031</name>
</gene>
<dbReference type="Proteomes" id="UP000308600">
    <property type="component" value="Unassembled WGS sequence"/>
</dbReference>
<name>A0ACD3A914_9AGAR</name>
<proteinExistence type="predicted"/>
<keyword evidence="2" id="KW-1185">Reference proteome</keyword>
<protein>
    <submittedName>
        <fullName evidence="1">Uncharacterized protein</fullName>
    </submittedName>
</protein>
<evidence type="ECO:0000313" key="1">
    <source>
        <dbReference type="EMBL" id="TFK62101.1"/>
    </source>
</evidence>
<evidence type="ECO:0000313" key="2">
    <source>
        <dbReference type="Proteomes" id="UP000308600"/>
    </source>
</evidence>
<dbReference type="EMBL" id="ML208605">
    <property type="protein sequence ID" value="TFK62101.1"/>
    <property type="molecule type" value="Genomic_DNA"/>
</dbReference>
<reference evidence="1 2" key="1">
    <citation type="journal article" date="2019" name="Nat. Ecol. Evol.">
        <title>Megaphylogeny resolves global patterns of mushroom evolution.</title>
        <authorList>
            <person name="Varga T."/>
            <person name="Krizsan K."/>
            <person name="Foldi C."/>
            <person name="Dima B."/>
            <person name="Sanchez-Garcia M."/>
            <person name="Sanchez-Ramirez S."/>
            <person name="Szollosi G.J."/>
            <person name="Szarkandi J.G."/>
            <person name="Papp V."/>
            <person name="Albert L."/>
            <person name="Andreopoulos W."/>
            <person name="Angelini C."/>
            <person name="Antonin V."/>
            <person name="Barry K.W."/>
            <person name="Bougher N.L."/>
            <person name="Buchanan P."/>
            <person name="Buyck B."/>
            <person name="Bense V."/>
            <person name="Catcheside P."/>
            <person name="Chovatia M."/>
            <person name="Cooper J."/>
            <person name="Damon W."/>
            <person name="Desjardin D."/>
            <person name="Finy P."/>
            <person name="Geml J."/>
            <person name="Haridas S."/>
            <person name="Hughes K."/>
            <person name="Justo A."/>
            <person name="Karasinski D."/>
            <person name="Kautmanova I."/>
            <person name="Kiss B."/>
            <person name="Kocsube S."/>
            <person name="Kotiranta H."/>
            <person name="LaButti K.M."/>
            <person name="Lechner B.E."/>
            <person name="Liimatainen K."/>
            <person name="Lipzen A."/>
            <person name="Lukacs Z."/>
            <person name="Mihaltcheva S."/>
            <person name="Morgado L.N."/>
            <person name="Niskanen T."/>
            <person name="Noordeloos M.E."/>
            <person name="Ohm R.A."/>
            <person name="Ortiz-Santana B."/>
            <person name="Ovrebo C."/>
            <person name="Racz N."/>
            <person name="Riley R."/>
            <person name="Savchenko A."/>
            <person name="Shiryaev A."/>
            <person name="Soop K."/>
            <person name="Spirin V."/>
            <person name="Szebenyi C."/>
            <person name="Tomsovsky M."/>
            <person name="Tulloss R.E."/>
            <person name="Uehling J."/>
            <person name="Grigoriev I.V."/>
            <person name="Vagvolgyi C."/>
            <person name="Papp T."/>
            <person name="Martin F.M."/>
            <person name="Miettinen O."/>
            <person name="Hibbett D.S."/>
            <person name="Nagy L.G."/>
        </authorList>
    </citation>
    <scope>NUCLEOTIDE SEQUENCE [LARGE SCALE GENOMIC DNA]</scope>
    <source>
        <strain evidence="1 2">NL-1719</strain>
    </source>
</reference>
<sequence>MGGESECYSCGKNVPYSEIKRCSRCLFTRYCSRECQKTAWANGHKKSCKPHPYAHKKDLEKFSKDWIEVEVDKALSRWLDIWRPVFCQFAMISLDLANHPANRNTTHMMVLWVTPRSFMDDPAQTYGMIRGEVWPLELCDATWPEIGFAPAESLEDNRLRLVVVLENYKGEMRRVRTFTWQTHRMSFFREINKTTSKALATGWDCVLADTVEAGDVATAKKRLKVD</sequence>